<dbReference type="EMBL" id="AP019368">
    <property type="protein sequence ID" value="BBH52870.1"/>
    <property type="molecule type" value="Genomic_DNA"/>
</dbReference>
<dbReference type="AlphaFoldDB" id="A0A4P2VM10"/>
<dbReference type="Gene3D" id="1.10.287.470">
    <property type="entry name" value="Helix hairpin bin"/>
    <property type="match status" value="2"/>
</dbReference>
<dbReference type="Gene3D" id="2.40.50.100">
    <property type="match status" value="1"/>
</dbReference>
<feature type="domain" description="Multidrug resistance protein MdtA-like barrel-sandwich hybrid" evidence="7">
    <location>
        <begin position="51"/>
        <end position="296"/>
    </location>
</feature>
<feature type="transmembrane region" description="Helical" evidence="6">
    <location>
        <begin position="15"/>
        <end position="35"/>
    </location>
</feature>
<feature type="coiled-coil region" evidence="5">
    <location>
        <begin position="182"/>
        <end position="261"/>
    </location>
</feature>
<keyword evidence="2 6" id="KW-0812">Transmembrane</keyword>
<sequence>MLQNKFRDFKKKKSAKVFIGILSVSIIFLSVYWLLTFGSESTDASQIEGHIVTVSPQISGKIVKIFVSDNQNINEGEPLVELDSEQQKVEVALAKADLDAAKASLAQAESELSRMDKNYLATLTQAKGGLTQASSGIITSAEAVKQAKANLESSVSAEALAKKNLERYLSLKNQGAVSQAELDNQQNQYEQARAALRSAQAQVASMQASRTQSSGGLQQAKGQLLQAESLENQVKSFAAAVNLAQAKVKKAEAALEQAELKLSYTFVKAPFSGTVSNKTVEIGKIVQAGSPLLSIVSLSDTWVIANFKENQLKNIRPGQKVKIKVDSYPAKTISGIVKGLSGASGSTFALLPPDNSAGNFVKVTQRFPVKIEITARPDDIVLRPGMSTVVTVATR</sequence>
<evidence type="ECO:0000256" key="2">
    <source>
        <dbReference type="ARBA" id="ARBA00022692"/>
    </source>
</evidence>
<dbReference type="Pfam" id="PF25954">
    <property type="entry name" value="Beta-barrel_RND_2"/>
    <property type="match status" value="1"/>
</dbReference>
<organism evidence="9 10">
    <name type="scientific">Fluviispira sanaruensis</name>
    <dbReference type="NCBI Taxonomy" id="2493639"/>
    <lineage>
        <taxon>Bacteria</taxon>
        <taxon>Pseudomonadati</taxon>
        <taxon>Bdellovibrionota</taxon>
        <taxon>Oligoflexia</taxon>
        <taxon>Silvanigrellales</taxon>
        <taxon>Silvanigrellaceae</taxon>
        <taxon>Fluviispira</taxon>
    </lineage>
</organism>
<keyword evidence="3 6" id="KW-1133">Transmembrane helix</keyword>
<evidence type="ECO:0000256" key="1">
    <source>
        <dbReference type="ARBA" id="ARBA00004167"/>
    </source>
</evidence>
<reference evidence="9 10" key="1">
    <citation type="submission" date="2018-12" db="EMBL/GenBank/DDBJ databases">
        <title>Rubrispira sanarue gen. nov., sp., nov., a member of the order Silvanigrellales, isolated from a brackish lake in Hamamatsu Japan.</title>
        <authorList>
            <person name="Maejima Y."/>
            <person name="Iino T."/>
            <person name="Muraguchi Y."/>
            <person name="Fukuda K."/>
            <person name="Nojiri H."/>
            <person name="Ohkuma M."/>
            <person name="Moriuchi R."/>
            <person name="Dohra H."/>
            <person name="Kimbara K."/>
            <person name="Shintani M."/>
        </authorList>
    </citation>
    <scope>NUCLEOTIDE SEQUENCE [LARGE SCALE GENOMIC DNA]</scope>
    <source>
        <strain evidence="9 10">RF1110005</strain>
    </source>
</reference>
<evidence type="ECO:0000256" key="6">
    <source>
        <dbReference type="SAM" id="Phobius"/>
    </source>
</evidence>
<keyword evidence="4 6" id="KW-0472">Membrane</keyword>
<keyword evidence="5" id="KW-0175">Coiled coil</keyword>
<dbReference type="Pfam" id="PF25917">
    <property type="entry name" value="BSH_RND"/>
    <property type="match status" value="1"/>
</dbReference>
<dbReference type="GO" id="GO:0055085">
    <property type="term" value="P:transmembrane transport"/>
    <property type="evidence" value="ECO:0007669"/>
    <property type="project" value="InterPro"/>
</dbReference>
<accession>A0A4P2VM10</accession>
<dbReference type="Proteomes" id="UP000291236">
    <property type="component" value="Chromosome"/>
</dbReference>
<dbReference type="PANTHER" id="PTHR30386">
    <property type="entry name" value="MEMBRANE FUSION SUBUNIT OF EMRAB-TOLC MULTIDRUG EFFLUX PUMP"/>
    <property type="match status" value="1"/>
</dbReference>
<dbReference type="InterPro" id="IPR058792">
    <property type="entry name" value="Beta-barrel_RND_2"/>
</dbReference>
<evidence type="ECO:0000313" key="9">
    <source>
        <dbReference type="EMBL" id="BBH52870.1"/>
    </source>
</evidence>
<dbReference type="PRINTS" id="PR01490">
    <property type="entry name" value="RTXTOXIND"/>
</dbReference>
<evidence type="ECO:0000259" key="8">
    <source>
        <dbReference type="Pfam" id="PF25954"/>
    </source>
</evidence>
<evidence type="ECO:0000313" key="10">
    <source>
        <dbReference type="Proteomes" id="UP000291236"/>
    </source>
</evidence>
<feature type="coiled-coil region" evidence="5">
    <location>
        <begin position="91"/>
        <end position="118"/>
    </location>
</feature>
<evidence type="ECO:0000256" key="4">
    <source>
        <dbReference type="ARBA" id="ARBA00023136"/>
    </source>
</evidence>
<evidence type="ECO:0000256" key="5">
    <source>
        <dbReference type="SAM" id="Coils"/>
    </source>
</evidence>
<dbReference type="GO" id="GO:0016020">
    <property type="term" value="C:membrane"/>
    <property type="evidence" value="ECO:0007669"/>
    <property type="project" value="UniProtKB-SubCell"/>
</dbReference>
<dbReference type="InterPro" id="IPR058625">
    <property type="entry name" value="MdtA-like_BSH"/>
</dbReference>
<gene>
    <name evidence="9" type="ORF">JCM31447_13130</name>
</gene>
<proteinExistence type="predicted"/>
<evidence type="ECO:0000256" key="3">
    <source>
        <dbReference type="ARBA" id="ARBA00022989"/>
    </source>
</evidence>
<evidence type="ECO:0000259" key="7">
    <source>
        <dbReference type="Pfam" id="PF25917"/>
    </source>
</evidence>
<dbReference type="Gene3D" id="2.40.30.170">
    <property type="match status" value="1"/>
</dbReference>
<name>A0A4P2VM10_FLUSA</name>
<dbReference type="OrthoDB" id="9811754at2"/>
<feature type="domain" description="CusB-like beta-barrel" evidence="8">
    <location>
        <begin position="302"/>
        <end position="338"/>
    </location>
</feature>
<dbReference type="SUPFAM" id="SSF111369">
    <property type="entry name" value="HlyD-like secretion proteins"/>
    <property type="match status" value="3"/>
</dbReference>
<keyword evidence="10" id="KW-1185">Reference proteome</keyword>
<comment type="subcellular location">
    <subcellularLocation>
        <location evidence="1">Membrane</location>
        <topology evidence="1">Single-pass membrane protein</topology>
    </subcellularLocation>
</comment>
<dbReference type="InterPro" id="IPR050739">
    <property type="entry name" value="MFP"/>
</dbReference>
<protein>
    <submittedName>
        <fullName evidence="9">HlyD family secretion protein</fullName>
    </submittedName>
</protein>
<dbReference type="RefSeq" id="WP_130607716.1">
    <property type="nucleotide sequence ID" value="NZ_AP019368.1"/>
</dbReference>
<dbReference type="KEGG" id="sbf:JCM31447_13130"/>
<dbReference type="PANTHER" id="PTHR30386:SF26">
    <property type="entry name" value="TRANSPORT PROTEIN COMB"/>
    <property type="match status" value="1"/>
</dbReference>